<dbReference type="PANTHER" id="PTHR43133:SF8">
    <property type="entry name" value="RNA POLYMERASE SIGMA FACTOR HI_1459-RELATED"/>
    <property type="match status" value="1"/>
</dbReference>
<keyword evidence="2" id="KW-0805">Transcription regulation</keyword>
<evidence type="ECO:0000256" key="5">
    <source>
        <dbReference type="ARBA" id="ARBA00023163"/>
    </source>
</evidence>
<evidence type="ECO:0000256" key="2">
    <source>
        <dbReference type="ARBA" id="ARBA00023015"/>
    </source>
</evidence>
<accession>A0ABT2DJF8</accession>
<keyword evidence="3" id="KW-0731">Sigma factor</keyword>
<dbReference type="RefSeq" id="WP_012296029.1">
    <property type="nucleotide sequence ID" value="NZ_JANTOO010000005.1"/>
</dbReference>
<dbReference type="CDD" id="cd06171">
    <property type="entry name" value="Sigma70_r4"/>
    <property type="match status" value="1"/>
</dbReference>
<keyword evidence="4" id="KW-0238">DNA-binding</keyword>
<dbReference type="Gene3D" id="1.10.10.10">
    <property type="entry name" value="Winged helix-like DNA-binding domain superfamily/Winged helix DNA-binding domain"/>
    <property type="match status" value="1"/>
</dbReference>
<dbReference type="InterPro" id="IPR039425">
    <property type="entry name" value="RNA_pol_sigma-70-like"/>
</dbReference>
<gene>
    <name evidence="8" type="ORF">NXZ79_03115</name>
</gene>
<dbReference type="SUPFAM" id="SSF88946">
    <property type="entry name" value="Sigma2 domain of RNA polymerase sigma factors"/>
    <property type="match status" value="1"/>
</dbReference>
<dbReference type="Proteomes" id="UP001525021">
    <property type="component" value="Unassembled WGS sequence"/>
</dbReference>
<evidence type="ECO:0000313" key="8">
    <source>
        <dbReference type="EMBL" id="MCS1395034.1"/>
    </source>
</evidence>
<feature type="domain" description="RNA polymerase sigma-70 region 2" evidence="6">
    <location>
        <begin position="24"/>
        <end position="90"/>
    </location>
</feature>
<evidence type="ECO:0000259" key="7">
    <source>
        <dbReference type="Pfam" id="PF08281"/>
    </source>
</evidence>
<evidence type="ECO:0000256" key="3">
    <source>
        <dbReference type="ARBA" id="ARBA00023082"/>
    </source>
</evidence>
<dbReference type="Gene3D" id="1.10.1740.10">
    <property type="match status" value="1"/>
</dbReference>
<comment type="caution">
    <text evidence="8">The sequence shown here is derived from an EMBL/GenBank/DDBJ whole genome shotgun (WGS) entry which is preliminary data.</text>
</comment>
<dbReference type="InterPro" id="IPR007627">
    <property type="entry name" value="RNA_pol_sigma70_r2"/>
</dbReference>
<sequence>MKITENNVVQHIQKKNEKSIPFIINQYGGLLTAIIKRHLNYQQQDYEECLDDVLLSIWNNIHSFDPKKNSFKQWIAAIAKYKAIDYQRRQITIQNQQFSVSEIDESMVKAKQPLEENCVEELLEQLSASERKIFEKYYLEGTPSSEIAKEFDAKESWVYNKLSRGRKKLKSFLVQKMKCEE</sequence>
<evidence type="ECO:0000313" key="9">
    <source>
        <dbReference type="Proteomes" id="UP001525021"/>
    </source>
</evidence>
<dbReference type="NCBIfam" id="TIGR02937">
    <property type="entry name" value="sigma70-ECF"/>
    <property type="match status" value="1"/>
</dbReference>
<dbReference type="Pfam" id="PF04542">
    <property type="entry name" value="Sigma70_r2"/>
    <property type="match status" value="1"/>
</dbReference>
<protein>
    <submittedName>
        <fullName evidence="8">Sigma-70 family RNA polymerase sigma factor</fullName>
    </submittedName>
</protein>
<reference evidence="8 9" key="1">
    <citation type="submission" date="2022-08" db="EMBL/GenBank/DDBJ databases">
        <title>Lysinibacillus sequencing.</title>
        <authorList>
            <person name="Dunlap C."/>
        </authorList>
    </citation>
    <scope>NUCLEOTIDE SEQUENCE [LARGE SCALE GENOMIC DNA]</scope>
    <source>
        <strain evidence="8 9">PB211</strain>
    </source>
</reference>
<dbReference type="EMBL" id="JANTOO010000005">
    <property type="protein sequence ID" value="MCS1395034.1"/>
    <property type="molecule type" value="Genomic_DNA"/>
</dbReference>
<dbReference type="InterPro" id="IPR013325">
    <property type="entry name" value="RNA_pol_sigma_r2"/>
</dbReference>
<comment type="similarity">
    <text evidence="1">Belongs to the sigma-70 factor family. ECF subfamily.</text>
</comment>
<evidence type="ECO:0000259" key="6">
    <source>
        <dbReference type="Pfam" id="PF04542"/>
    </source>
</evidence>
<dbReference type="PANTHER" id="PTHR43133">
    <property type="entry name" value="RNA POLYMERASE ECF-TYPE SIGMA FACTO"/>
    <property type="match status" value="1"/>
</dbReference>
<dbReference type="SUPFAM" id="SSF88659">
    <property type="entry name" value="Sigma3 and sigma4 domains of RNA polymerase sigma factors"/>
    <property type="match status" value="1"/>
</dbReference>
<keyword evidence="5" id="KW-0804">Transcription</keyword>
<evidence type="ECO:0000256" key="4">
    <source>
        <dbReference type="ARBA" id="ARBA00023125"/>
    </source>
</evidence>
<feature type="domain" description="RNA polymerase sigma factor 70 region 4 type 2" evidence="7">
    <location>
        <begin position="117"/>
        <end position="169"/>
    </location>
</feature>
<dbReference type="InterPro" id="IPR036388">
    <property type="entry name" value="WH-like_DNA-bd_sf"/>
</dbReference>
<dbReference type="InterPro" id="IPR013324">
    <property type="entry name" value="RNA_pol_sigma_r3/r4-like"/>
</dbReference>
<keyword evidence="9" id="KW-1185">Reference proteome</keyword>
<name>A0ABT2DJF8_9BACI</name>
<organism evidence="8 9">
    <name type="scientific">Lysinibacillus pinottii</name>
    <dbReference type="NCBI Taxonomy" id="2973932"/>
    <lineage>
        <taxon>Bacteria</taxon>
        <taxon>Bacillati</taxon>
        <taxon>Bacillota</taxon>
        <taxon>Bacilli</taxon>
        <taxon>Bacillales</taxon>
        <taxon>Bacillaceae</taxon>
        <taxon>Lysinibacillus</taxon>
    </lineage>
</organism>
<dbReference type="Pfam" id="PF08281">
    <property type="entry name" value="Sigma70_r4_2"/>
    <property type="match status" value="1"/>
</dbReference>
<evidence type="ECO:0000256" key="1">
    <source>
        <dbReference type="ARBA" id="ARBA00010641"/>
    </source>
</evidence>
<dbReference type="InterPro" id="IPR013249">
    <property type="entry name" value="RNA_pol_sigma70_r4_t2"/>
</dbReference>
<proteinExistence type="inferred from homology"/>
<dbReference type="InterPro" id="IPR014284">
    <property type="entry name" value="RNA_pol_sigma-70_dom"/>
</dbReference>